<dbReference type="EMBL" id="MKIN01000021">
    <property type="protein sequence ID" value="OLP50216.1"/>
    <property type="molecule type" value="Genomic_DNA"/>
</dbReference>
<reference evidence="5 8" key="2">
    <citation type="submission" date="2020-08" db="EMBL/GenBank/DDBJ databases">
        <title>Genomic Encyclopedia of Type Strains, Phase IV (KMG-IV): sequencing the most valuable type-strain genomes for metagenomic binning, comparative biology and taxonomic classification.</title>
        <authorList>
            <person name="Goeker M."/>
        </authorList>
    </citation>
    <scope>NUCLEOTIDE SEQUENCE [LARGE SCALE GENOMIC DNA]</scope>
    <source>
        <strain evidence="5 8">DSM 100021</strain>
    </source>
</reference>
<evidence type="ECO:0000313" key="8">
    <source>
        <dbReference type="Proteomes" id="UP000544107"/>
    </source>
</evidence>
<evidence type="ECO:0000256" key="1">
    <source>
        <dbReference type="ARBA" id="ARBA00023015"/>
    </source>
</evidence>
<name>A0A1Q9A6K7_9HYPH</name>
<dbReference type="InterPro" id="IPR018060">
    <property type="entry name" value="HTH_AraC"/>
</dbReference>
<dbReference type="Gene3D" id="1.10.10.60">
    <property type="entry name" value="Homeodomain-like"/>
    <property type="match status" value="2"/>
</dbReference>
<evidence type="ECO:0000313" key="6">
    <source>
        <dbReference type="EMBL" id="OLP50216.1"/>
    </source>
</evidence>
<dbReference type="Proteomes" id="UP000185598">
    <property type="component" value="Unassembled WGS sequence"/>
</dbReference>
<evidence type="ECO:0000256" key="3">
    <source>
        <dbReference type="ARBA" id="ARBA00023163"/>
    </source>
</evidence>
<dbReference type="SMART" id="SM00342">
    <property type="entry name" value="HTH_ARAC"/>
    <property type="match status" value="1"/>
</dbReference>
<keyword evidence="7" id="KW-1185">Reference proteome</keyword>
<evidence type="ECO:0000313" key="5">
    <source>
        <dbReference type="EMBL" id="MBB4008650.1"/>
    </source>
</evidence>
<evidence type="ECO:0000256" key="2">
    <source>
        <dbReference type="ARBA" id="ARBA00023125"/>
    </source>
</evidence>
<keyword evidence="3" id="KW-0804">Transcription</keyword>
<dbReference type="InterPro" id="IPR050204">
    <property type="entry name" value="AraC_XylS_family_regulators"/>
</dbReference>
<accession>A0A1Q9A6K7</accession>
<dbReference type="SUPFAM" id="SSF46689">
    <property type="entry name" value="Homeodomain-like"/>
    <property type="match status" value="2"/>
</dbReference>
<reference evidence="6 7" key="1">
    <citation type="submission" date="2016-09" db="EMBL/GenBank/DDBJ databases">
        <title>Rhizobium oryziradicis sp. nov., isolated from the root of rice.</title>
        <authorList>
            <person name="Zhao J."/>
            <person name="Zhang X."/>
        </authorList>
    </citation>
    <scope>NUCLEOTIDE SEQUENCE [LARGE SCALE GENOMIC DNA]</scope>
    <source>
        <strain evidence="6 7">14971</strain>
    </source>
</reference>
<evidence type="ECO:0000313" key="7">
    <source>
        <dbReference type="Proteomes" id="UP000185598"/>
    </source>
</evidence>
<dbReference type="AlphaFoldDB" id="A0A1Q9A6K7"/>
<gene>
    <name evidence="6" type="ORF">BJF91_12880</name>
    <name evidence="5" type="ORF">GGQ71_002930</name>
</gene>
<sequence>MDVAPVLVGQTEQSYDAAGIVVSRRRGARHESDGSQTFAREDAFDVTVQLCDTQAHRLWRGEELIAQGPRSRGSLSITDLRMPWHRQYLSAFDEFRLHVSDARMRRFAEDVGRTPIGTLKCPEDHPDPVLLSLAQALIPSLEDPTNANPLFVEQIGLAALAHLAQTYGGLYLPVDKKGTLAPWQERRLTEFLETHYSEAFSIADLASLCDLSRSYFIKAFKESFGRAPHKWLTEYRVERVKDLLMQDQPIADIALLCGFSDQSHMTRIFTGLTGHSPGRFRRLHR</sequence>
<dbReference type="GO" id="GO:0043565">
    <property type="term" value="F:sequence-specific DNA binding"/>
    <property type="evidence" value="ECO:0007669"/>
    <property type="project" value="InterPro"/>
</dbReference>
<keyword evidence="2 5" id="KW-0238">DNA-binding</keyword>
<feature type="domain" description="HTH araC/xylS-type" evidence="4">
    <location>
        <begin position="186"/>
        <end position="283"/>
    </location>
</feature>
<dbReference type="PROSITE" id="PS01124">
    <property type="entry name" value="HTH_ARAC_FAMILY_2"/>
    <property type="match status" value="1"/>
</dbReference>
<dbReference type="OrthoDB" id="9793400at2"/>
<dbReference type="EMBL" id="JACIED010000003">
    <property type="protein sequence ID" value="MBB4008650.1"/>
    <property type="molecule type" value="Genomic_DNA"/>
</dbReference>
<dbReference type="InterPro" id="IPR009057">
    <property type="entry name" value="Homeodomain-like_sf"/>
</dbReference>
<dbReference type="GO" id="GO:0003700">
    <property type="term" value="F:DNA-binding transcription factor activity"/>
    <property type="evidence" value="ECO:0007669"/>
    <property type="project" value="InterPro"/>
</dbReference>
<dbReference type="Pfam" id="PF12833">
    <property type="entry name" value="HTH_18"/>
    <property type="match status" value="1"/>
</dbReference>
<dbReference type="STRING" id="887144.BJF91_12880"/>
<protein>
    <submittedName>
        <fullName evidence="6">AraC family transcriptional regulator</fullName>
    </submittedName>
    <submittedName>
        <fullName evidence="5">AraC-like DNA-binding protein</fullName>
    </submittedName>
</protein>
<keyword evidence="1" id="KW-0805">Transcription regulation</keyword>
<dbReference type="RefSeq" id="WP_075614107.1">
    <property type="nucleotide sequence ID" value="NZ_JACIED010000003.1"/>
</dbReference>
<dbReference type="PANTHER" id="PTHR46796">
    <property type="entry name" value="HTH-TYPE TRANSCRIPTIONAL ACTIVATOR RHAS-RELATED"/>
    <property type="match status" value="1"/>
</dbReference>
<organism evidence="6 7">
    <name type="scientific">Allorhizobium taibaishanense</name>
    <dbReference type="NCBI Taxonomy" id="887144"/>
    <lineage>
        <taxon>Bacteria</taxon>
        <taxon>Pseudomonadati</taxon>
        <taxon>Pseudomonadota</taxon>
        <taxon>Alphaproteobacteria</taxon>
        <taxon>Hyphomicrobiales</taxon>
        <taxon>Rhizobiaceae</taxon>
        <taxon>Rhizobium/Agrobacterium group</taxon>
        <taxon>Allorhizobium</taxon>
    </lineage>
</organism>
<dbReference type="Proteomes" id="UP000544107">
    <property type="component" value="Unassembled WGS sequence"/>
</dbReference>
<comment type="caution">
    <text evidence="6">The sequence shown here is derived from an EMBL/GenBank/DDBJ whole genome shotgun (WGS) entry which is preliminary data.</text>
</comment>
<dbReference type="PANTHER" id="PTHR46796:SF14">
    <property type="entry name" value="TRANSCRIPTIONAL REGULATORY PROTEIN"/>
    <property type="match status" value="1"/>
</dbReference>
<evidence type="ECO:0000259" key="4">
    <source>
        <dbReference type="PROSITE" id="PS01124"/>
    </source>
</evidence>
<proteinExistence type="predicted"/>